<organism evidence="1 2">
    <name type="scientific">Mucuna pruriens</name>
    <name type="common">Velvet bean</name>
    <name type="synonym">Dolichos pruriens</name>
    <dbReference type="NCBI Taxonomy" id="157652"/>
    <lineage>
        <taxon>Eukaryota</taxon>
        <taxon>Viridiplantae</taxon>
        <taxon>Streptophyta</taxon>
        <taxon>Embryophyta</taxon>
        <taxon>Tracheophyta</taxon>
        <taxon>Spermatophyta</taxon>
        <taxon>Magnoliopsida</taxon>
        <taxon>eudicotyledons</taxon>
        <taxon>Gunneridae</taxon>
        <taxon>Pentapetalae</taxon>
        <taxon>rosids</taxon>
        <taxon>fabids</taxon>
        <taxon>Fabales</taxon>
        <taxon>Fabaceae</taxon>
        <taxon>Papilionoideae</taxon>
        <taxon>50 kb inversion clade</taxon>
        <taxon>NPAAA clade</taxon>
        <taxon>indigoferoid/millettioid clade</taxon>
        <taxon>Phaseoleae</taxon>
        <taxon>Mucuna</taxon>
    </lineage>
</organism>
<dbReference type="Proteomes" id="UP000257109">
    <property type="component" value="Unassembled WGS sequence"/>
</dbReference>
<dbReference type="OrthoDB" id="1430787at2759"/>
<name>A0A371IBX2_MUCPR</name>
<protein>
    <submittedName>
        <fullName evidence="1">Uncharacterized protein</fullName>
    </submittedName>
</protein>
<dbReference type="AlphaFoldDB" id="A0A371IBX2"/>
<comment type="caution">
    <text evidence="1">The sequence shown here is derived from an EMBL/GenBank/DDBJ whole genome shotgun (WGS) entry which is preliminary data.</text>
</comment>
<reference evidence="1" key="1">
    <citation type="submission" date="2018-05" db="EMBL/GenBank/DDBJ databases">
        <title>Draft genome of Mucuna pruriens seed.</title>
        <authorList>
            <person name="Nnadi N.E."/>
            <person name="Vos R."/>
            <person name="Hasami M.H."/>
            <person name="Devisetty U.K."/>
            <person name="Aguiy J.C."/>
        </authorList>
    </citation>
    <scope>NUCLEOTIDE SEQUENCE [LARGE SCALE GENOMIC DNA]</scope>
    <source>
        <strain evidence="1">JCA_2017</strain>
    </source>
</reference>
<evidence type="ECO:0000313" key="1">
    <source>
        <dbReference type="EMBL" id="RDY12495.1"/>
    </source>
</evidence>
<dbReference type="Gene3D" id="1.10.340.70">
    <property type="match status" value="1"/>
</dbReference>
<feature type="non-terminal residue" evidence="1">
    <location>
        <position position="1"/>
    </location>
</feature>
<proteinExistence type="predicted"/>
<evidence type="ECO:0000313" key="2">
    <source>
        <dbReference type="Proteomes" id="UP000257109"/>
    </source>
</evidence>
<sequence>MLFLQEFDIEMRDKKGAENLLENFKPWFVDTCNFLAALMLPHEASRSYKEKIKSDAKCYFCHSVSGGDHYESHRTAQKVLNCGFYWPTIFWDADHYVFTREQCQRIKMASTKGMRCPDSRFFFVKFLMYGVSTSWAHSLSPTIMFQDGWRLKPPK</sequence>
<dbReference type="EMBL" id="QJKJ01000456">
    <property type="protein sequence ID" value="RDY12495.1"/>
    <property type="molecule type" value="Genomic_DNA"/>
</dbReference>
<keyword evidence="2" id="KW-1185">Reference proteome</keyword>
<gene>
    <name evidence="1" type="ORF">CR513_02709</name>
</gene>
<accession>A0A371IBX2</accession>